<dbReference type="Proteomes" id="UP001341281">
    <property type="component" value="Chromosome 04"/>
</dbReference>
<organism evidence="2 3">
    <name type="scientific">Paspalum notatum var. saurae</name>
    <dbReference type="NCBI Taxonomy" id="547442"/>
    <lineage>
        <taxon>Eukaryota</taxon>
        <taxon>Viridiplantae</taxon>
        <taxon>Streptophyta</taxon>
        <taxon>Embryophyta</taxon>
        <taxon>Tracheophyta</taxon>
        <taxon>Spermatophyta</taxon>
        <taxon>Magnoliopsida</taxon>
        <taxon>Liliopsida</taxon>
        <taxon>Poales</taxon>
        <taxon>Poaceae</taxon>
        <taxon>PACMAD clade</taxon>
        <taxon>Panicoideae</taxon>
        <taxon>Andropogonodae</taxon>
        <taxon>Paspaleae</taxon>
        <taxon>Paspalinae</taxon>
        <taxon>Paspalum</taxon>
    </lineage>
</organism>
<feature type="compositionally biased region" description="Pro residues" evidence="1">
    <location>
        <begin position="20"/>
        <end position="29"/>
    </location>
</feature>
<evidence type="ECO:0000313" key="2">
    <source>
        <dbReference type="EMBL" id="WVZ70508.1"/>
    </source>
</evidence>
<evidence type="ECO:0000256" key="1">
    <source>
        <dbReference type="SAM" id="MobiDB-lite"/>
    </source>
</evidence>
<feature type="region of interest" description="Disordered" evidence="1">
    <location>
        <begin position="10"/>
        <end position="142"/>
    </location>
</feature>
<reference evidence="2 3" key="1">
    <citation type="submission" date="2024-02" db="EMBL/GenBank/DDBJ databases">
        <title>High-quality chromosome-scale genome assembly of Pensacola bahiagrass (Paspalum notatum Flugge var. saurae).</title>
        <authorList>
            <person name="Vega J.M."/>
            <person name="Podio M."/>
            <person name="Orjuela J."/>
            <person name="Siena L.A."/>
            <person name="Pessino S.C."/>
            <person name="Combes M.C."/>
            <person name="Mariac C."/>
            <person name="Albertini E."/>
            <person name="Pupilli F."/>
            <person name="Ortiz J.P.A."/>
            <person name="Leblanc O."/>
        </authorList>
    </citation>
    <scope>NUCLEOTIDE SEQUENCE [LARGE SCALE GENOMIC DNA]</scope>
    <source>
        <strain evidence="2">R1</strain>
        <tissue evidence="2">Leaf</tissue>
    </source>
</reference>
<feature type="compositionally biased region" description="Low complexity" evidence="1">
    <location>
        <begin position="52"/>
        <end position="83"/>
    </location>
</feature>
<feature type="compositionally biased region" description="Pro residues" evidence="1">
    <location>
        <begin position="121"/>
        <end position="130"/>
    </location>
</feature>
<gene>
    <name evidence="2" type="ORF">U9M48_019170</name>
</gene>
<name>A0AAQ3TBN1_PASNO</name>
<dbReference type="EMBL" id="CP144748">
    <property type="protein sequence ID" value="WVZ70508.1"/>
    <property type="molecule type" value="Genomic_DNA"/>
</dbReference>
<feature type="region of interest" description="Disordered" evidence="1">
    <location>
        <begin position="195"/>
        <end position="217"/>
    </location>
</feature>
<protein>
    <submittedName>
        <fullName evidence="2">Uncharacterized protein</fullName>
    </submittedName>
</protein>
<feature type="compositionally biased region" description="Low complexity" evidence="1">
    <location>
        <begin position="30"/>
        <end position="39"/>
    </location>
</feature>
<keyword evidence="3" id="KW-1185">Reference proteome</keyword>
<proteinExistence type="predicted"/>
<feature type="non-terminal residue" evidence="2">
    <location>
        <position position="253"/>
    </location>
</feature>
<feature type="compositionally biased region" description="Pro residues" evidence="1">
    <location>
        <begin position="88"/>
        <end position="111"/>
    </location>
</feature>
<dbReference type="AlphaFoldDB" id="A0AAQ3TBN1"/>
<sequence length="253" mass="27382">RRRLGLFSCPALFPHSARDLPPPLSPAPLAPYASAARAAGPHRRRPPPGQPAPRAGTLRLSNPRRAPAPSAWAASASGPLRLGKPGRRPQPPRWPAPPAPSYRPLAAPAPTPSRAGRPVPRRQPCPPPRYPAAWDAPSPGADHARYRRIRPISGGAVHGVILGGVMEPKSEFRGAATQGVDSGKAKKRMGMFWQDGRARVPRPPGSPLLPARPRWHDRTTPSVALPRLFPTAHETFDRYAKQIRDSGDTWGRK</sequence>
<accession>A0AAQ3TBN1</accession>
<evidence type="ECO:0000313" key="3">
    <source>
        <dbReference type="Proteomes" id="UP001341281"/>
    </source>
</evidence>